<evidence type="ECO:0000313" key="5">
    <source>
        <dbReference type="EMBL" id="MDA5192437.1"/>
    </source>
</evidence>
<proteinExistence type="predicted"/>
<comment type="cofactor">
    <cofactor evidence="1">
        <name>pyridoxal 5'-phosphate</name>
        <dbReference type="ChEBI" id="CHEBI:597326"/>
    </cofactor>
</comment>
<dbReference type="Gene3D" id="3.40.640.10">
    <property type="entry name" value="Type I PLP-dependent aspartate aminotransferase-like (Major domain)"/>
    <property type="match status" value="1"/>
</dbReference>
<dbReference type="InterPro" id="IPR015424">
    <property type="entry name" value="PyrdxlP-dep_Trfase"/>
</dbReference>
<reference evidence="5" key="2">
    <citation type="journal article" date="2023" name="Syst. Appl. Microbiol.">
        <title>Govania unica gen. nov., sp. nov., a rare biosphere bacterium that represents a novel family in the class Alphaproteobacteria.</title>
        <authorList>
            <person name="Vandamme P."/>
            <person name="Peeters C."/>
            <person name="Hettiarachchi A."/>
            <person name="Cnockaert M."/>
            <person name="Carlier A."/>
        </authorList>
    </citation>
    <scope>NUCLEOTIDE SEQUENCE</scope>
    <source>
        <strain evidence="5">LMG 31809</strain>
    </source>
</reference>
<dbReference type="Proteomes" id="UP001141619">
    <property type="component" value="Unassembled WGS sequence"/>
</dbReference>
<accession>A0A9X3Z5V6</accession>
<dbReference type="InterPro" id="IPR015422">
    <property type="entry name" value="PyrdxlP-dep_Trfase_small"/>
</dbReference>
<organism evidence="5 6">
    <name type="scientific">Govanella unica</name>
    <dbReference type="NCBI Taxonomy" id="2975056"/>
    <lineage>
        <taxon>Bacteria</taxon>
        <taxon>Pseudomonadati</taxon>
        <taxon>Pseudomonadota</taxon>
        <taxon>Alphaproteobacteria</taxon>
        <taxon>Emcibacterales</taxon>
        <taxon>Govanellaceae</taxon>
        <taxon>Govanella</taxon>
    </lineage>
</organism>
<evidence type="ECO:0000313" key="6">
    <source>
        <dbReference type="Proteomes" id="UP001141619"/>
    </source>
</evidence>
<evidence type="ECO:0000256" key="3">
    <source>
        <dbReference type="ARBA" id="ARBA00022679"/>
    </source>
</evidence>
<evidence type="ECO:0000256" key="1">
    <source>
        <dbReference type="ARBA" id="ARBA00001933"/>
    </source>
</evidence>
<dbReference type="InterPro" id="IPR015421">
    <property type="entry name" value="PyrdxlP-dep_Trfase_major"/>
</dbReference>
<gene>
    <name evidence="5" type="ORF">NYP16_00495</name>
</gene>
<dbReference type="PANTHER" id="PTHR42832">
    <property type="entry name" value="AMINO ACID AMINOTRANSFERASE"/>
    <property type="match status" value="1"/>
</dbReference>
<dbReference type="PANTHER" id="PTHR42832:SF3">
    <property type="entry name" value="L-GLUTAMINE--4-(METHYLSULFANYL)-2-OXOBUTANOATE AMINOTRANSFERASE"/>
    <property type="match status" value="1"/>
</dbReference>
<dbReference type="Pfam" id="PF00155">
    <property type="entry name" value="Aminotran_1_2"/>
    <property type="match status" value="1"/>
</dbReference>
<evidence type="ECO:0000256" key="2">
    <source>
        <dbReference type="ARBA" id="ARBA00022576"/>
    </source>
</evidence>
<keyword evidence="6" id="KW-1185">Reference proteome</keyword>
<dbReference type="InterPro" id="IPR050881">
    <property type="entry name" value="LL-DAP_aminotransferase"/>
</dbReference>
<keyword evidence="2 5" id="KW-0032">Aminotransferase</keyword>
<protein>
    <submittedName>
        <fullName evidence="5">Aminotransferase class I/II-fold pyridoxal phosphate-dependent enzyme</fullName>
    </submittedName>
</protein>
<dbReference type="RefSeq" id="WP_274942145.1">
    <property type="nucleotide sequence ID" value="NZ_JANWOI010000001.1"/>
</dbReference>
<name>A0A9X3Z5V6_9PROT</name>
<keyword evidence="3" id="KW-0808">Transferase</keyword>
<dbReference type="EMBL" id="JANWOI010000001">
    <property type="protein sequence ID" value="MDA5192437.1"/>
    <property type="molecule type" value="Genomic_DNA"/>
</dbReference>
<dbReference type="GO" id="GO:0008483">
    <property type="term" value="F:transaminase activity"/>
    <property type="evidence" value="ECO:0007669"/>
    <property type="project" value="UniProtKB-KW"/>
</dbReference>
<reference evidence="5" key="1">
    <citation type="submission" date="2022-08" db="EMBL/GenBank/DDBJ databases">
        <authorList>
            <person name="Vandamme P."/>
            <person name="Hettiarachchi A."/>
            <person name="Peeters C."/>
            <person name="Cnockaert M."/>
            <person name="Carlier A."/>
        </authorList>
    </citation>
    <scope>NUCLEOTIDE SEQUENCE</scope>
    <source>
        <strain evidence="5">LMG 31809</strain>
    </source>
</reference>
<feature type="domain" description="Aminotransferase class I/classII large" evidence="4">
    <location>
        <begin position="29"/>
        <end position="371"/>
    </location>
</feature>
<dbReference type="Gene3D" id="3.90.1150.10">
    <property type="entry name" value="Aspartate Aminotransferase, domain 1"/>
    <property type="match status" value="1"/>
</dbReference>
<dbReference type="SUPFAM" id="SSF53383">
    <property type="entry name" value="PLP-dependent transferases"/>
    <property type="match status" value="1"/>
</dbReference>
<dbReference type="InterPro" id="IPR004839">
    <property type="entry name" value="Aminotransferase_I/II_large"/>
</dbReference>
<dbReference type="AlphaFoldDB" id="A0A9X3Z5V6"/>
<dbReference type="GO" id="GO:0030170">
    <property type="term" value="F:pyridoxal phosphate binding"/>
    <property type="evidence" value="ECO:0007669"/>
    <property type="project" value="InterPro"/>
</dbReference>
<comment type="caution">
    <text evidence="5">The sequence shown here is derived from an EMBL/GenBank/DDBJ whole genome shotgun (WGS) entry which is preliminary data.</text>
</comment>
<sequence length="409" mass="44170">MRNPRLGHLPEYAFPRLRALLDGIAAGQDPIDMTIGEPRHGMPDFVADILVSDPKAYGKYPPIGGTPEWCAAVSGWLTRRYGLGTGMIDPARHVLPLNGTREGLFSITFVTVPPEKQGQRPLVLMPNPFYQCYTAAALAAGADPVYVAATRETGFMPDFAGLGEATLGRSSLVYLCSPANPQGAVASPGYLRELIALARQHDFVLAVDECYAEIYGDVPPTGALEVCQAIASEDPRYAEDPFANVLVFHSLSKRSSLPGLRSGFVAGDPQLIADFRLFRNYIGPASPLPTYAAAAAAWNDETHVEANRDLYRAKFDLAARILGNRFGFYRPAGGFFLWLDVSATRHGDGETAALALWREAGVRVLPGAYLSQDGADGVNPGRDYVRVALVDDLQTTERGLLRLAETLGS</sequence>
<evidence type="ECO:0000259" key="4">
    <source>
        <dbReference type="Pfam" id="PF00155"/>
    </source>
</evidence>
<dbReference type="CDD" id="cd00609">
    <property type="entry name" value="AAT_like"/>
    <property type="match status" value="1"/>
</dbReference>